<accession>A0ABW2PKR8</accession>
<protein>
    <recommendedName>
        <fullName evidence="3">SAF domain-containing protein</fullName>
    </recommendedName>
</protein>
<proteinExistence type="predicted"/>
<dbReference type="RefSeq" id="WP_214786030.1">
    <property type="nucleotide sequence ID" value="NZ_JBHSGY010000001.1"/>
</dbReference>
<gene>
    <name evidence="1" type="ORF">ACFQO8_00615</name>
</gene>
<dbReference type="Proteomes" id="UP001596439">
    <property type="component" value="Unassembled WGS sequence"/>
</dbReference>
<evidence type="ECO:0008006" key="3">
    <source>
        <dbReference type="Google" id="ProtNLM"/>
    </source>
</evidence>
<sequence>MKKWTIGIISVVAVAGYVIFGEMLKEVNTSDLAVTESFRHIDELATRSPVVIVGEVDRPPRPFEYHSVNFFESRIQVEEIYRDVSHELTRTDTITLLQNDMEEDPLVKQGEKVLLYLQPYEGPVIQKAYRIVGLQQGHFKVSQAGTLTSVGASNLYQKSGLSAELSKLETLLKDNPYMSEHNDVMTDEDIEAFNETQKRLLEKSQ</sequence>
<evidence type="ECO:0000313" key="1">
    <source>
        <dbReference type="EMBL" id="MFC7388620.1"/>
    </source>
</evidence>
<dbReference type="EMBL" id="JBHTCE010000001">
    <property type="protein sequence ID" value="MFC7388620.1"/>
    <property type="molecule type" value="Genomic_DNA"/>
</dbReference>
<reference evidence="2" key="1">
    <citation type="journal article" date="2019" name="Int. J. Syst. Evol. Microbiol.">
        <title>The Global Catalogue of Microorganisms (GCM) 10K type strain sequencing project: providing services to taxonomists for standard genome sequencing and annotation.</title>
        <authorList>
            <consortium name="The Broad Institute Genomics Platform"/>
            <consortium name="The Broad Institute Genome Sequencing Center for Infectious Disease"/>
            <person name="Wu L."/>
            <person name="Ma J."/>
        </authorList>
    </citation>
    <scope>NUCLEOTIDE SEQUENCE [LARGE SCALE GENOMIC DNA]</scope>
    <source>
        <strain evidence="2">CCUG 55590</strain>
    </source>
</reference>
<evidence type="ECO:0000313" key="2">
    <source>
        <dbReference type="Proteomes" id="UP001596439"/>
    </source>
</evidence>
<comment type="caution">
    <text evidence="1">The sequence shown here is derived from an EMBL/GenBank/DDBJ whole genome shotgun (WGS) entry which is preliminary data.</text>
</comment>
<organism evidence="1 2">
    <name type="scientific">Exiguobacterium aestuarii</name>
    <dbReference type="NCBI Taxonomy" id="273527"/>
    <lineage>
        <taxon>Bacteria</taxon>
        <taxon>Bacillati</taxon>
        <taxon>Bacillota</taxon>
        <taxon>Bacilli</taxon>
        <taxon>Bacillales</taxon>
        <taxon>Bacillales Family XII. Incertae Sedis</taxon>
        <taxon>Exiguobacterium</taxon>
    </lineage>
</organism>
<keyword evidence="2" id="KW-1185">Reference proteome</keyword>
<name>A0ABW2PKR8_9BACL</name>